<dbReference type="InterPro" id="IPR018357">
    <property type="entry name" value="Hexapep_transf_CS"/>
</dbReference>
<accession>A0A518HKE1</accession>
<dbReference type="Gene3D" id="2.160.10.10">
    <property type="entry name" value="Hexapeptide repeat proteins"/>
    <property type="match status" value="1"/>
</dbReference>
<dbReference type="InterPro" id="IPR051159">
    <property type="entry name" value="Hexapeptide_acetyltransf"/>
</dbReference>
<dbReference type="GO" id="GO:0016746">
    <property type="term" value="F:acyltransferase activity"/>
    <property type="evidence" value="ECO:0007669"/>
    <property type="project" value="UniProtKB-KW"/>
</dbReference>
<dbReference type="InterPro" id="IPR011004">
    <property type="entry name" value="Trimer_LpxA-like_sf"/>
</dbReference>
<evidence type="ECO:0000313" key="5">
    <source>
        <dbReference type="Proteomes" id="UP000319004"/>
    </source>
</evidence>
<dbReference type="EC" id="2.3.1.-" evidence="4"/>
<dbReference type="InterPro" id="IPR001451">
    <property type="entry name" value="Hexapep"/>
</dbReference>
<dbReference type="CDD" id="cd04647">
    <property type="entry name" value="LbH_MAT_like"/>
    <property type="match status" value="1"/>
</dbReference>
<protein>
    <submittedName>
        <fullName evidence="4">Acetyltransferase</fullName>
        <ecNumber evidence="4">2.3.1.-</ecNumber>
    </submittedName>
</protein>
<dbReference type="Pfam" id="PF14602">
    <property type="entry name" value="Hexapep_2"/>
    <property type="match status" value="2"/>
</dbReference>
<dbReference type="PROSITE" id="PS00101">
    <property type="entry name" value="HEXAPEP_TRANSFERASES"/>
    <property type="match status" value="1"/>
</dbReference>
<proteinExistence type="predicted"/>
<keyword evidence="2" id="KW-0677">Repeat</keyword>
<dbReference type="KEGG" id="snep:Enr13x_11530"/>
<evidence type="ECO:0000256" key="3">
    <source>
        <dbReference type="ARBA" id="ARBA00023315"/>
    </source>
</evidence>
<gene>
    <name evidence="4" type="ORF">Enr13x_11530</name>
</gene>
<keyword evidence="1 4" id="KW-0808">Transferase</keyword>
<dbReference type="EMBL" id="CP037423">
    <property type="protein sequence ID" value="QDV41315.1"/>
    <property type="molecule type" value="Genomic_DNA"/>
</dbReference>
<evidence type="ECO:0000256" key="1">
    <source>
        <dbReference type="ARBA" id="ARBA00022679"/>
    </source>
</evidence>
<dbReference type="AlphaFoldDB" id="A0A518HKE1"/>
<evidence type="ECO:0000256" key="2">
    <source>
        <dbReference type="ARBA" id="ARBA00022737"/>
    </source>
</evidence>
<evidence type="ECO:0000313" key="4">
    <source>
        <dbReference type="EMBL" id="QDV41315.1"/>
    </source>
</evidence>
<keyword evidence="5" id="KW-1185">Reference proteome</keyword>
<keyword evidence="3 4" id="KW-0012">Acyltransferase</keyword>
<dbReference type="SUPFAM" id="SSF51161">
    <property type="entry name" value="Trimeric LpxA-like enzymes"/>
    <property type="match status" value="1"/>
</dbReference>
<reference evidence="4 5" key="1">
    <citation type="submission" date="2019-03" db="EMBL/GenBank/DDBJ databases">
        <title>Deep-cultivation of Planctomycetes and their phenomic and genomic characterization uncovers novel biology.</title>
        <authorList>
            <person name="Wiegand S."/>
            <person name="Jogler M."/>
            <person name="Boedeker C."/>
            <person name="Pinto D."/>
            <person name="Vollmers J."/>
            <person name="Rivas-Marin E."/>
            <person name="Kohn T."/>
            <person name="Peeters S.H."/>
            <person name="Heuer A."/>
            <person name="Rast P."/>
            <person name="Oberbeckmann S."/>
            <person name="Bunk B."/>
            <person name="Jeske O."/>
            <person name="Meyerdierks A."/>
            <person name="Storesund J.E."/>
            <person name="Kallscheuer N."/>
            <person name="Luecker S."/>
            <person name="Lage O.M."/>
            <person name="Pohl T."/>
            <person name="Merkel B.J."/>
            <person name="Hornburger P."/>
            <person name="Mueller R.-W."/>
            <person name="Bruemmer F."/>
            <person name="Labrenz M."/>
            <person name="Spormann A.M."/>
            <person name="Op den Camp H."/>
            <person name="Overmann J."/>
            <person name="Amann R."/>
            <person name="Jetten M.S.M."/>
            <person name="Mascher T."/>
            <person name="Medema M.H."/>
            <person name="Devos D.P."/>
            <person name="Kaster A.-K."/>
            <person name="Ovreas L."/>
            <person name="Rohde M."/>
            <person name="Galperin M.Y."/>
            <person name="Jogler C."/>
        </authorList>
    </citation>
    <scope>NUCLEOTIDE SEQUENCE [LARGE SCALE GENOMIC DNA]</scope>
    <source>
        <strain evidence="4 5">Enr13</strain>
    </source>
</reference>
<dbReference type="PANTHER" id="PTHR23416">
    <property type="entry name" value="SIALIC ACID SYNTHASE-RELATED"/>
    <property type="match status" value="1"/>
</dbReference>
<dbReference type="Proteomes" id="UP000319004">
    <property type="component" value="Chromosome"/>
</dbReference>
<organism evidence="4 5">
    <name type="scientific">Stieleria neptunia</name>
    <dbReference type="NCBI Taxonomy" id="2527979"/>
    <lineage>
        <taxon>Bacteria</taxon>
        <taxon>Pseudomonadati</taxon>
        <taxon>Planctomycetota</taxon>
        <taxon>Planctomycetia</taxon>
        <taxon>Pirellulales</taxon>
        <taxon>Pirellulaceae</taxon>
        <taxon>Stieleria</taxon>
    </lineage>
</organism>
<name>A0A518HKE1_9BACT</name>
<dbReference type="PANTHER" id="PTHR23416:SF78">
    <property type="entry name" value="LIPOPOLYSACCHARIDE BIOSYNTHESIS O-ACETYL TRANSFERASE WBBJ-RELATED"/>
    <property type="match status" value="1"/>
</dbReference>
<sequence length="166" mass="18130">MTWPHKVKIGDSCIIEPGVLFKHDGIWSEGKSIIIGDRVFLGRFVEFNIRESISIGDDALIASGCKFIDHDHGYSDTVKPMNIQEGREAAIVIEENVWLGVNVTVLKGVTIECGAIVAAGAVVTKSIPRLEIWGGVPACKLGERRESTERFEQVNGRSNLLGVLSQ</sequence>